<dbReference type="InterPro" id="IPR040233">
    <property type="entry name" value="CCD97-like_C"/>
</dbReference>
<dbReference type="AlphaFoldDB" id="A0AAV7H5Y2"/>
<dbReference type="EMBL" id="JAGFBR010000008">
    <property type="protein sequence ID" value="KAH0463068.1"/>
    <property type="molecule type" value="Genomic_DNA"/>
</dbReference>
<protein>
    <recommendedName>
        <fullName evidence="2">CCD97-like C-terminal domain-containing protein</fullName>
    </recommendedName>
</protein>
<dbReference type="Pfam" id="PF09747">
    <property type="entry name" value="CCD97-like_C"/>
    <property type="match status" value="1"/>
</dbReference>
<feature type="compositionally biased region" description="Acidic residues" evidence="1">
    <location>
        <begin position="189"/>
        <end position="208"/>
    </location>
</feature>
<evidence type="ECO:0000313" key="4">
    <source>
        <dbReference type="Proteomes" id="UP000775213"/>
    </source>
</evidence>
<evidence type="ECO:0000259" key="2">
    <source>
        <dbReference type="Pfam" id="PF09747"/>
    </source>
</evidence>
<sequence length="300" mass="34606">MERSAMEGIAERLATMDGLYFPGGIRSPPLDVSQRKAALFNLITRDVPIFLERYGGELTANELGVFDVLRSDYEVGWHVDRLRRRLVPTEADSRAKSATVRNRRRAYMERLIRGGEYFSEDSMREREPYLHHEYVGRFQDPVGRVSSRPGEKWSETLMRRCEEAMLVKKIRGEQQRLGVARKDWVGGDEGGEEEEEASEDDESEEEMNEMNVVLSSSKAPEDDTNVNNDQEPAETPTNALSTEEMQDQMDQFTYVMQQKFLAGEDTEHLDYSAIDNDEGLDDHWIEEANHDAEEKYFDED</sequence>
<evidence type="ECO:0000313" key="3">
    <source>
        <dbReference type="EMBL" id="KAH0463068.1"/>
    </source>
</evidence>
<proteinExistence type="predicted"/>
<dbReference type="InterPro" id="IPR018613">
    <property type="entry name" value="Ccdc97-like"/>
</dbReference>
<comment type="caution">
    <text evidence="3">The sequence shown here is derived from an EMBL/GenBank/DDBJ whole genome shotgun (WGS) entry which is preliminary data.</text>
</comment>
<feature type="region of interest" description="Disordered" evidence="1">
    <location>
        <begin position="181"/>
        <end position="240"/>
    </location>
</feature>
<evidence type="ECO:0000256" key="1">
    <source>
        <dbReference type="SAM" id="MobiDB-lite"/>
    </source>
</evidence>
<dbReference type="PANTHER" id="PTHR31840">
    <property type="entry name" value="COILED-COIL DOMAIN-CONTAINING PROTEIN 97"/>
    <property type="match status" value="1"/>
</dbReference>
<dbReference type="PANTHER" id="PTHR31840:SF1">
    <property type="entry name" value="COILED-COIL DOMAIN-CONTAINING PROTEIN 97"/>
    <property type="match status" value="1"/>
</dbReference>
<accession>A0AAV7H5Y2</accession>
<dbReference type="Proteomes" id="UP000775213">
    <property type="component" value="Unassembled WGS sequence"/>
</dbReference>
<name>A0AAV7H5Y2_DENCH</name>
<reference evidence="3 4" key="1">
    <citation type="journal article" date="2021" name="Hortic Res">
        <title>Chromosome-scale assembly of the Dendrobium chrysotoxum genome enhances the understanding of orchid evolution.</title>
        <authorList>
            <person name="Zhang Y."/>
            <person name="Zhang G.Q."/>
            <person name="Zhang D."/>
            <person name="Liu X.D."/>
            <person name="Xu X.Y."/>
            <person name="Sun W.H."/>
            <person name="Yu X."/>
            <person name="Zhu X."/>
            <person name="Wang Z.W."/>
            <person name="Zhao X."/>
            <person name="Zhong W.Y."/>
            <person name="Chen H."/>
            <person name="Yin W.L."/>
            <person name="Huang T."/>
            <person name="Niu S.C."/>
            <person name="Liu Z.J."/>
        </authorList>
    </citation>
    <scope>NUCLEOTIDE SEQUENCE [LARGE SCALE GENOMIC DNA]</scope>
    <source>
        <strain evidence="3">Lindl</strain>
    </source>
</reference>
<feature type="domain" description="CCD97-like C-terminal" evidence="2">
    <location>
        <begin position="102"/>
        <end position="300"/>
    </location>
</feature>
<feature type="compositionally biased region" description="Polar residues" evidence="1">
    <location>
        <begin position="225"/>
        <end position="240"/>
    </location>
</feature>
<organism evidence="3 4">
    <name type="scientific">Dendrobium chrysotoxum</name>
    <name type="common">Orchid</name>
    <dbReference type="NCBI Taxonomy" id="161865"/>
    <lineage>
        <taxon>Eukaryota</taxon>
        <taxon>Viridiplantae</taxon>
        <taxon>Streptophyta</taxon>
        <taxon>Embryophyta</taxon>
        <taxon>Tracheophyta</taxon>
        <taxon>Spermatophyta</taxon>
        <taxon>Magnoliopsida</taxon>
        <taxon>Liliopsida</taxon>
        <taxon>Asparagales</taxon>
        <taxon>Orchidaceae</taxon>
        <taxon>Epidendroideae</taxon>
        <taxon>Malaxideae</taxon>
        <taxon>Dendrobiinae</taxon>
        <taxon>Dendrobium</taxon>
    </lineage>
</organism>
<gene>
    <name evidence="3" type="ORF">IEQ34_007650</name>
</gene>
<keyword evidence="4" id="KW-1185">Reference proteome</keyword>